<keyword evidence="4" id="KW-0479">Metal-binding</keyword>
<dbReference type="GO" id="GO:0061630">
    <property type="term" value="F:ubiquitin protein ligase activity"/>
    <property type="evidence" value="ECO:0007669"/>
    <property type="project" value="UniProtKB-EC"/>
</dbReference>
<proteinExistence type="predicted"/>
<evidence type="ECO:0000256" key="6">
    <source>
        <dbReference type="ARBA" id="ARBA00022771"/>
    </source>
</evidence>
<evidence type="ECO:0000256" key="8">
    <source>
        <dbReference type="ARBA" id="ARBA00022833"/>
    </source>
</evidence>
<feature type="domain" description="RING-type" evidence="9">
    <location>
        <begin position="1"/>
        <end position="181"/>
    </location>
</feature>
<dbReference type="EC" id="2.3.2.31" evidence="2"/>
<dbReference type="GO" id="GO:0016567">
    <property type="term" value="P:protein ubiquitination"/>
    <property type="evidence" value="ECO:0007669"/>
    <property type="project" value="InterPro"/>
</dbReference>
<evidence type="ECO:0000313" key="11">
    <source>
        <dbReference type="Proteomes" id="UP000298493"/>
    </source>
</evidence>
<reference evidence="10 11" key="1">
    <citation type="submission" date="2019-04" db="EMBL/GenBank/DDBJ databases">
        <title>High contiguity whole genome sequence and gene annotation resource for two Venturia nashicola isolates.</title>
        <authorList>
            <person name="Prokchorchik M."/>
            <person name="Won K."/>
            <person name="Lee Y."/>
            <person name="Choi E.D."/>
            <person name="Segonzac C."/>
            <person name="Sohn K.H."/>
        </authorList>
    </citation>
    <scope>NUCLEOTIDE SEQUENCE [LARGE SCALE GENOMIC DNA]</scope>
    <source>
        <strain evidence="10 11">PRI2</strain>
    </source>
</reference>
<name>A0A4Z1PLK0_9PEZI</name>
<keyword evidence="5" id="KW-0677">Repeat</keyword>
<organism evidence="10 11">
    <name type="scientific">Venturia nashicola</name>
    <dbReference type="NCBI Taxonomy" id="86259"/>
    <lineage>
        <taxon>Eukaryota</taxon>
        <taxon>Fungi</taxon>
        <taxon>Dikarya</taxon>
        <taxon>Ascomycota</taxon>
        <taxon>Pezizomycotina</taxon>
        <taxon>Dothideomycetes</taxon>
        <taxon>Pleosporomycetidae</taxon>
        <taxon>Venturiales</taxon>
        <taxon>Venturiaceae</taxon>
        <taxon>Venturia</taxon>
    </lineage>
</organism>
<dbReference type="InterPro" id="IPR044066">
    <property type="entry name" value="TRIAD_supradom"/>
</dbReference>
<keyword evidence="11" id="KW-1185">Reference proteome</keyword>
<comment type="catalytic activity">
    <reaction evidence="1">
        <text>[E2 ubiquitin-conjugating enzyme]-S-ubiquitinyl-L-cysteine + [acceptor protein]-L-lysine = [E2 ubiquitin-conjugating enzyme]-L-cysteine + [acceptor protein]-N(6)-ubiquitinyl-L-lysine.</text>
        <dbReference type="EC" id="2.3.2.31"/>
    </reaction>
</comment>
<dbReference type="Gene3D" id="1.20.120.1750">
    <property type="match status" value="1"/>
</dbReference>
<dbReference type="GO" id="GO:0008270">
    <property type="term" value="F:zinc ion binding"/>
    <property type="evidence" value="ECO:0007669"/>
    <property type="project" value="UniProtKB-KW"/>
</dbReference>
<dbReference type="AlphaFoldDB" id="A0A4Z1PLK0"/>
<dbReference type="InterPro" id="IPR002867">
    <property type="entry name" value="IBR_dom"/>
</dbReference>
<evidence type="ECO:0000256" key="3">
    <source>
        <dbReference type="ARBA" id="ARBA00022679"/>
    </source>
</evidence>
<dbReference type="Pfam" id="PF01485">
    <property type="entry name" value="IBR"/>
    <property type="match status" value="1"/>
</dbReference>
<keyword evidence="6" id="KW-0863">Zinc-finger</keyword>
<gene>
    <name evidence="10" type="ORF">E6O75_ATG02725</name>
</gene>
<dbReference type="InterPro" id="IPR031127">
    <property type="entry name" value="E3_UB_ligase_RBR"/>
</dbReference>
<dbReference type="STRING" id="86259.A0A4Z1PLK0"/>
<evidence type="ECO:0000256" key="2">
    <source>
        <dbReference type="ARBA" id="ARBA00012251"/>
    </source>
</evidence>
<accession>A0A4Z1PLK0</accession>
<evidence type="ECO:0000313" key="10">
    <source>
        <dbReference type="EMBL" id="TID24360.1"/>
    </source>
</evidence>
<dbReference type="Proteomes" id="UP000298493">
    <property type="component" value="Unassembled WGS sequence"/>
</dbReference>
<keyword evidence="7" id="KW-0833">Ubl conjugation pathway</keyword>
<evidence type="ECO:0000256" key="7">
    <source>
        <dbReference type="ARBA" id="ARBA00022786"/>
    </source>
</evidence>
<comment type="caution">
    <text evidence="10">The sequence shown here is derived from an EMBL/GenBank/DDBJ whole genome shotgun (WGS) entry which is preliminary data.</text>
</comment>
<dbReference type="PROSITE" id="PS51873">
    <property type="entry name" value="TRIAD"/>
    <property type="match status" value="1"/>
</dbReference>
<evidence type="ECO:0000256" key="4">
    <source>
        <dbReference type="ARBA" id="ARBA00022723"/>
    </source>
</evidence>
<protein>
    <recommendedName>
        <fullName evidence="2">RBR-type E3 ubiquitin transferase</fullName>
        <ecNumber evidence="2">2.3.2.31</ecNumber>
    </recommendedName>
</protein>
<keyword evidence="3" id="KW-0808">Transferase</keyword>
<sequence>MPAKCCEMIPIHVGAKYLSKEEATEYRTKFEEWKTDAKDRVYCPKLTCSEFIPLKQLRAAGKIPNEADMKEKRDSKDPIAPSLAGVASIPSIDCPNCSTTICIKCKSFAHPMEPCKDDTEGDEMLALLAKWGYKRCPRCGHGTRRMFGCSHMQCICGAHWCWGCERSFTACDTQGGCDDDDDEDYNIDYESEEEEVDLGNTVFPNTEDQIEPAPAEDTPNPAAIGPITEQEARRQLRAENLDARGGRYWETQDMDFGSEPGEAVHGVWGCEHDWTVGADSEAPQHEDDVQCHDCWESIIEKAQVRSCKHCGLLACSRCAESGK</sequence>
<evidence type="ECO:0000256" key="5">
    <source>
        <dbReference type="ARBA" id="ARBA00022737"/>
    </source>
</evidence>
<dbReference type="EMBL" id="SNSC02000005">
    <property type="protein sequence ID" value="TID24360.1"/>
    <property type="molecule type" value="Genomic_DNA"/>
</dbReference>
<dbReference type="PANTHER" id="PTHR11685">
    <property type="entry name" value="RBR FAMILY RING FINGER AND IBR DOMAIN-CONTAINING"/>
    <property type="match status" value="1"/>
</dbReference>
<evidence type="ECO:0000256" key="1">
    <source>
        <dbReference type="ARBA" id="ARBA00001798"/>
    </source>
</evidence>
<evidence type="ECO:0000259" key="9">
    <source>
        <dbReference type="PROSITE" id="PS51873"/>
    </source>
</evidence>
<keyword evidence="8" id="KW-0862">Zinc</keyword>
<dbReference type="SUPFAM" id="SSF57850">
    <property type="entry name" value="RING/U-box"/>
    <property type="match status" value="1"/>
</dbReference>